<organism evidence="2 3">
    <name type="scientific">Flavobacterium qiangtangense</name>
    <dbReference type="NCBI Taxonomy" id="1442595"/>
    <lineage>
        <taxon>Bacteria</taxon>
        <taxon>Pseudomonadati</taxon>
        <taxon>Bacteroidota</taxon>
        <taxon>Flavobacteriia</taxon>
        <taxon>Flavobacteriales</taxon>
        <taxon>Flavobacteriaceae</taxon>
        <taxon>Flavobacterium</taxon>
    </lineage>
</organism>
<keyword evidence="1" id="KW-0472">Membrane</keyword>
<keyword evidence="1" id="KW-1133">Transmembrane helix</keyword>
<sequence>MKLRLKNQWQTAFNITLIVFVMRWGNVVMRFFQAREFSQVAEVLAVKNNTFSLPSRLYIFSYLLLPRKKIK</sequence>
<gene>
    <name evidence="2" type="ORF">ACFPVY_05810</name>
</gene>
<evidence type="ECO:0000313" key="3">
    <source>
        <dbReference type="Proteomes" id="UP001596287"/>
    </source>
</evidence>
<evidence type="ECO:0000256" key="1">
    <source>
        <dbReference type="SAM" id="Phobius"/>
    </source>
</evidence>
<keyword evidence="1" id="KW-0812">Transmembrane</keyword>
<comment type="caution">
    <text evidence="2">The sequence shown here is derived from an EMBL/GenBank/DDBJ whole genome shotgun (WGS) entry which is preliminary data.</text>
</comment>
<protein>
    <submittedName>
        <fullName evidence="2">Uncharacterized protein</fullName>
    </submittedName>
</protein>
<dbReference type="RefSeq" id="WP_379791026.1">
    <property type="nucleotide sequence ID" value="NZ_JBHSQB010000005.1"/>
</dbReference>
<evidence type="ECO:0000313" key="2">
    <source>
        <dbReference type="EMBL" id="MFC6096155.1"/>
    </source>
</evidence>
<reference evidence="3" key="1">
    <citation type="journal article" date="2019" name="Int. J. Syst. Evol. Microbiol.">
        <title>The Global Catalogue of Microorganisms (GCM) 10K type strain sequencing project: providing services to taxonomists for standard genome sequencing and annotation.</title>
        <authorList>
            <consortium name="The Broad Institute Genomics Platform"/>
            <consortium name="The Broad Institute Genome Sequencing Center for Infectious Disease"/>
            <person name="Wu L."/>
            <person name="Ma J."/>
        </authorList>
    </citation>
    <scope>NUCLEOTIDE SEQUENCE [LARGE SCALE GENOMIC DNA]</scope>
    <source>
        <strain evidence="3">CCUG 49679</strain>
    </source>
</reference>
<accession>A0ABW1PMG4</accession>
<name>A0ABW1PMG4_9FLAO</name>
<keyword evidence="3" id="KW-1185">Reference proteome</keyword>
<feature type="transmembrane region" description="Helical" evidence="1">
    <location>
        <begin position="12"/>
        <end position="32"/>
    </location>
</feature>
<dbReference type="Proteomes" id="UP001596287">
    <property type="component" value="Unassembled WGS sequence"/>
</dbReference>
<proteinExistence type="predicted"/>
<dbReference type="EMBL" id="JBHSQB010000005">
    <property type="protein sequence ID" value="MFC6096155.1"/>
    <property type="molecule type" value="Genomic_DNA"/>
</dbReference>